<evidence type="ECO:0000256" key="7">
    <source>
        <dbReference type="ARBA" id="ARBA00022801"/>
    </source>
</evidence>
<evidence type="ECO:0000259" key="13">
    <source>
        <dbReference type="PROSITE" id="PS52035"/>
    </source>
</evidence>
<feature type="domain" description="Peptidase M14" evidence="13">
    <location>
        <begin position="121"/>
        <end position="411"/>
    </location>
</feature>
<evidence type="ECO:0000256" key="6">
    <source>
        <dbReference type="ARBA" id="ARBA00022729"/>
    </source>
</evidence>
<dbReference type="GO" id="GO:0004181">
    <property type="term" value="F:metallocarboxypeptidase activity"/>
    <property type="evidence" value="ECO:0007669"/>
    <property type="project" value="InterPro"/>
</dbReference>
<dbReference type="PANTHER" id="PTHR11705:SF140">
    <property type="entry name" value="FI02848P-RELATED"/>
    <property type="match status" value="1"/>
</dbReference>
<evidence type="ECO:0000256" key="11">
    <source>
        <dbReference type="PROSITE-ProRule" id="PRU01379"/>
    </source>
</evidence>
<feature type="signal peptide" evidence="12">
    <location>
        <begin position="1"/>
        <end position="17"/>
    </location>
</feature>
<dbReference type="FunFam" id="3.40.630.10:FF:000084">
    <property type="entry name" value="Carboxypeptidase B2"/>
    <property type="match status" value="1"/>
</dbReference>
<dbReference type="PRINTS" id="PR00765">
    <property type="entry name" value="CRBOXYPTASEA"/>
</dbReference>
<dbReference type="InterPro" id="IPR000834">
    <property type="entry name" value="Peptidase_M14"/>
</dbReference>
<dbReference type="Pfam" id="PF00246">
    <property type="entry name" value="Peptidase_M14"/>
    <property type="match status" value="1"/>
</dbReference>
<sequence length="417" mass="47334">MWTTLTSIVLFISIACANYDGYKVIQTEQIYSQSKASELVKFIDSAEDEAYGFWISPRVGTYAKIMSAPKQLPTLEKFLNDQSIAFSVLIEDVQASIRRESADQFVRRLIKTSSRSIDFENYYGVDDIFAYLDELKADYDFVDVEVYGQSYEKRDLKVIKIQKAGSGAPNIFIEAGIHAREWIAPAMATYIIHSLLEIPANSHYLDQFNFHIMPSVNPDGYEFSRNGKRLWRKTRMHNEGAFCRGVDANRNWDFHWHESGVSDNPCSQTFPGKKAFSEPETDSIRQYVEALDPTPLMSLTLHSAANLWLVPYGYAYDQYPENYDELHSLAEKAVQALNEVHNAGFRVINSAQLYPAAGASDDWYLGVLGSTYGYTVELRQGGFLGFDLPPSKIQESGEELWAAMKVIFDRLHEVSSL</sequence>
<keyword evidence="7" id="KW-0378">Hydrolase</keyword>
<keyword evidence="6 12" id="KW-0732">Signal</keyword>
<evidence type="ECO:0000256" key="1">
    <source>
        <dbReference type="ARBA" id="ARBA00001947"/>
    </source>
</evidence>
<evidence type="ECO:0000256" key="10">
    <source>
        <dbReference type="ARBA" id="ARBA00023157"/>
    </source>
</evidence>
<keyword evidence="10" id="KW-1015">Disulfide bond</keyword>
<evidence type="ECO:0000256" key="3">
    <source>
        <dbReference type="ARBA" id="ARBA00022645"/>
    </source>
</evidence>
<evidence type="ECO:0000256" key="2">
    <source>
        <dbReference type="ARBA" id="ARBA00005988"/>
    </source>
</evidence>
<dbReference type="AlphaFoldDB" id="C1BMI9"/>
<protein>
    <submittedName>
        <fullName evidence="14">Carboxypeptidase B</fullName>
    </submittedName>
</protein>
<evidence type="ECO:0000256" key="9">
    <source>
        <dbReference type="ARBA" id="ARBA00023049"/>
    </source>
</evidence>
<keyword evidence="8" id="KW-0862">Zinc</keyword>
<keyword evidence="3 14" id="KW-0121">Carboxypeptidase</keyword>
<dbReference type="EMBL" id="BT075818">
    <property type="protein sequence ID" value="ACO10242.1"/>
    <property type="molecule type" value="mRNA"/>
</dbReference>
<dbReference type="CDD" id="cd03860">
    <property type="entry name" value="M14_CP_A-B_like"/>
    <property type="match status" value="1"/>
</dbReference>
<name>C1BMI9_CALRO</name>
<gene>
    <name evidence="14" type="primary">CBPB</name>
</gene>
<comment type="similarity">
    <text evidence="2 11">Belongs to the peptidase M14 family.</text>
</comment>
<dbReference type="GO" id="GO:0008270">
    <property type="term" value="F:zinc ion binding"/>
    <property type="evidence" value="ECO:0007669"/>
    <property type="project" value="InterPro"/>
</dbReference>
<feature type="chain" id="PRO_5005667069" evidence="12">
    <location>
        <begin position="18"/>
        <end position="417"/>
    </location>
</feature>
<dbReference type="Gene3D" id="3.30.70.340">
    <property type="entry name" value="Metallocarboxypeptidase-like"/>
    <property type="match status" value="1"/>
</dbReference>
<dbReference type="InterPro" id="IPR036990">
    <property type="entry name" value="M14A-like_propep"/>
</dbReference>
<keyword evidence="4" id="KW-0645">Protease</keyword>
<dbReference type="PROSITE" id="PS52035">
    <property type="entry name" value="PEPTIDASE_M14"/>
    <property type="match status" value="1"/>
</dbReference>
<dbReference type="SUPFAM" id="SSF53187">
    <property type="entry name" value="Zn-dependent exopeptidases"/>
    <property type="match status" value="1"/>
</dbReference>
<evidence type="ECO:0000313" key="14">
    <source>
        <dbReference type="EMBL" id="ACO10242.1"/>
    </source>
</evidence>
<keyword evidence="9" id="KW-0482">Metalloprotease</keyword>
<dbReference type="SMART" id="SM00631">
    <property type="entry name" value="Zn_pept"/>
    <property type="match status" value="1"/>
</dbReference>
<dbReference type="GO" id="GO:0006508">
    <property type="term" value="P:proteolysis"/>
    <property type="evidence" value="ECO:0007669"/>
    <property type="project" value="UniProtKB-KW"/>
</dbReference>
<dbReference type="SUPFAM" id="SSF54897">
    <property type="entry name" value="Protease propeptides/inhibitors"/>
    <property type="match status" value="1"/>
</dbReference>
<proteinExistence type="evidence at transcript level"/>
<dbReference type="GO" id="GO:0005615">
    <property type="term" value="C:extracellular space"/>
    <property type="evidence" value="ECO:0007669"/>
    <property type="project" value="TreeGrafter"/>
</dbReference>
<dbReference type="PANTHER" id="PTHR11705">
    <property type="entry name" value="PROTEASE FAMILY M14 CARBOXYPEPTIDASE A,B"/>
    <property type="match status" value="1"/>
</dbReference>
<feature type="active site" description="Proton donor/acceptor" evidence="11">
    <location>
        <position position="377"/>
    </location>
</feature>
<reference evidence="14" key="1">
    <citation type="submission" date="2009-03" db="EMBL/GenBank/DDBJ databases">
        <title>Caligus rogercresseyi ESTs and full-length cDNAs.</title>
        <authorList>
            <person name="Yasuike M."/>
            <person name="von Schalburg K."/>
            <person name="Cooper G."/>
            <person name="Leong J."/>
            <person name="Jones S.R.M."/>
            <person name="Koop B.F."/>
        </authorList>
    </citation>
    <scope>NUCLEOTIDE SEQUENCE</scope>
    <source>
        <tissue evidence="14">Whole tissue</tissue>
    </source>
</reference>
<evidence type="ECO:0000256" key="8">
    <source>
        <dbReference type="ARBA" id="ARBA00022833"/>
    </source>
</evidence>
<dbReference type="InterPro" id="IPR057246">
    <property type="entry name" value="CARBOXYPEPT_ZN_1"/>
</dbReference>
<organism evidence="14">
    <name type="scientific">Caligus rogercresseyi</name>
    <name type="common">Sea louse</name>
    <dbReference type="NCBI Taxonomy" id="217165"/>
    <lineage>
        <taxon>Eukaryota</taxon>
        <taxon>Metazoa</taxon>
        <taxon>Ecdysozoa</taxon>
        <taxon>Arthropoda</taxon>
        <taxon>Crustacea</taxon>
        <taxon>Multicrustacea</taxon>
        <taxon>Hexanauplia</taxon>
        <taxon>Copepoda</taxon>
        <taxon>Siphonostomatoida</taxon>
        <taxon>Caligidae</taxon>
        <taxon>Caligus</taxon>
    </lineage>
</organism>
<keyword evidence="5" id="KW-0479">Metal-binding</keyword>
<dbReference type="PROSITE" id="PS00132">
    <property type="entry name" value="CARBOXYPEPT_ZN_1"/>
    <property type="match status" value="1"/>
</dbReference>
<evidence type="ECO:0000256" key="5">
    <source>
        <dbReference type="ARBA" id="ARBA00022723"/>
    </source>
</evidence>
<evidence type="ECO:0000256" key="4">
    <source>
        <dbReference type="ARBA" id="ARBA00022670"/>
    </source>
</evidence>
<evidence type="ECO:0000256" key="12">
    <source>
        <dbReference type="SAM" id="SignalP"/>
    </source>
</evidence>
<comment type="cofactor">
    <cofactor evidence="1">
        <name>Zn(2+)</name>
        <dbReference type="ChEBI" id="CHEBI:29105"/>
    </cofactor>
</comment>
<dbReference type="Gene3D" id="3.40.630.10">
    <property type="entry name" value="Zn peptidases"/>
    <property type="match status" value="1"/>
</dbReference>
<accession>C1BMI9</accession>
<dbReference type="Pfam" id="PF02244">
    <property type="entry name" value="Propep_M14"/>
    <property type="match status" value="1"/>
</dbReference>
<dbReference type="InterPro" id="IPR003146">
    <property type="entry name" value="M14A_act_pep"/>
</dbReference>